<evidence type="ECO:0000256" key="3">
    <source>
        <dbReference type="ARBA" id="ARBA00022679"/>
    </source>
</evidence>
<dbReference type="AlphaFoldDB" id="A0A1G6BYS9"/>
<keyword evidence="9" id="KW-1185">Reference proteome</keyword>
<evidence type="ECO:0000313" key="8">
    <source>
        <dbReference type="EMBL" id="SDB25760.1"/>
    </source>
</evidence>
<keyword evidence="5 6" id="KW-0694">RNA-binding</keyword>
<name>A0A1G6BYS9_9HYPH</name>
<dbReference type="OrthoDB" id="9810297at2"/>
<dbReference type="Pfam" id="PF01029">
    <property type="entry name" value="NusB"/>
    <property type="match status" value="1"/>
</dbReference>
<accession>A0A1G6BYS9</accession>
<dbReference type="GO" id="GO:0006355">
    <property type="term" value="P:regulation of DNA-templated transcription"/>
    <property type="evidence" value="ECO:0007669"/>
    <property type="project" value="InterPro"/>
</dbReference>
<evidence type="ECO:0000256" key="6">
    <source>
        <dbReference type="PROSITE-ProRule" id="PRU01023"/>
    </source>
</evidence>
<evidence type="ECO:0000256" key="5">
    <source>
        <dbReference type="ARBA" id="ARBA00022884"/>
    </source>
</evidence>
<feature type="domain" description="SAM-dependent MTase RsmB/NOP-type" evidence="7">
    <location>
        <begin position="148"/>
        <end position="443"/>
    </location>
</feature>
<dbReference type="STRING" id="665467.SAMN02982931_02018"/>
<dbReference type="InterPro" id="IPR001678">
    <property type="entry name" value="MeTrfase_RsmB-F_NOP2_dom"/>
</dbReference>
<dbReference type="InterPro" id="IPR049560">
    <property type="entry name" value="MeTrfase_RsmB-F_NOP2_cat"/>
</dbReference>
<dbReference type="Gene3D" id="1.10.940.10">
    <property type="entry name" value="NusB-like"/>
    <property type="match status" value="1"/>
</dbReference>
<dbReference type="InterPro" id="IPR029063">
    <property type="entry name" value="SAM-dependent_MTases_sf"/>
</dbReference>
<dbReference type="Proteomes" id="UP000199071">
    <property type="component" value="Unassembled WGS sequence"/>
</dbReference>
<dbReference type="PROSITE" id="PS01153">
    <property type="entry name" value="NOL1_NOP2_SUN"/>
    <property type="match status" value="1"/>
</dbReference>
<dbReference type="GO" id="GO:0008173">
    <property type="term" value="F:RNA methyltransferase activity"/>
    <property type="evidence" value="ECO:0007669"/>
    <property type="project" value="InterPro"/>
</dbReference>
<dbReference type="SUPFAM" id="SSF53335">
    <property type="entry name" value="S-adenosyl-L-methionine-dependent methyltransferases"/>
    <property type="match status" value="1"/>
</dbReference>
<evidence type="ECO:0000256" key="1">
    <source>
        <dbReference type="ARBA" id="ARBA00007494"/>
    </source>
</evidence>
<dbReference type="EMBL" id="FMXQ01000003">
    <property type="protein sequence ID" value="SDB25760.1"/>
    <property type="molecule type" value="Genomic_DNA"/>
</dbReference>
<gene>
    <name evidence="8" type="ORF">SAMN02982931_02018</name>
</gene>
<dbReference type="FunFam" id="3.40.50.150:FF:000257">
    <property type="entry name" value="16S rRNA methyltransferase"/>
    <property type="match status" value="1"/>
</dbReference>
<dbReference type="PRINTS" id="PR02008">
    <property type="entry name" value="RCMTFAMILY"/>
</dbReference>
<dbReference type="CDD" id="cd02440">
    <property type="entry name" value="AdoMet_MTases"/>
    <property type="match status" value="1"/>
</dbReference>
<dbReference type="Gene3D" id="3.40.50.150">
    <property type="entry name" value="Vaccinia Virus protein VP39"/>
    <property type="match status" value="1"/>
</dbReference>
<proteinExistence type="inferred from homology"/>
<keyword evidence="2 6" id="KW-0489">Methyltransferase</keyword>
<dbReference type="GO" id="GO:0003723">
    <property type="term" value="F:RNA binding"/>
    <property type="evidence" value="ECO:0007669"/>
    <property type="project" value="UniProtKB-UniRule"/>
</dbReference>
<dbReference type="InterPro" id="IPR023267">
    <property type="entry name" value="RCMT"/>
</dbReference>
<feature type="binding site" evidence="6">
    <location>
        <position position="319"/>
    </location>
    <ligand>
        <name>S-adenosyl-L-methionine</name>
        <dbReference type="ChEBI" id="CHEBI:59789"/>
    </ligand>
</feature>
<dbReference type="InterPro" id="IPR006027">
    <property type="entry name" value="NusB_RsmB_TIM44"/>
</dbReference>
<evidence type="ECO:0000259" key="7">
    <source>
        <dbReference type="PROSITE" id="PS51686"/>
    </source>
</evidence>
<feature type="binding site" evidence="6">
    <location>
        <position position="277"/>
    </location>
    <ligand>
        <name>S-adenosyl-L-methionine</name>
        <dbReference type="ChEBI" id="CHEBI:59789"/>
    </ligand>
</feature>
<keyword evidence="3 6" id="KW-0808">Transferase</keyword>
<dbReference type="PANTHER" id="PTHR22807">
    <property type="entry name" value="NOP2 YEAST -RELATED NOL1/NOP2/FMU SUN DOMAIN-CONTAINING"/>
    <property type="match status" value="1"/>
</dbReference>
<evidence type="ECO:0000256" key="2">
    <source>
        <dbReference type="ARBA" id="ARBA00022603"/>
    </source>
</evidence>
<evidence type="ECO:0000313" key="9">
    <source>
        <dbReference type="Proteomes" id="UP000199071"/>
    </source>
</evidence>
<comment type="similarity">
    <text evidence="1 6">Belongs to the class I-like SAM-binding methyltransferase superfamily. RsmB/NOP family.</text>
</comment>
<dbReference type="RefSeq" id="WP_090876270.1">
    <property type="nucleotide sequence ID" value="NZ_FMXQ01000003.1"/>
</dbReference>
<reference evidence="8 9" key="1">
    <citation type="submission" date="2016-10" db="EMBL/GenBank/DDBJ databases">
        <authorList>
            <person name="de Groot N.N."/>
        </authorList>
    </citation>
    <scope>NUCLEOTIDE SEQUENCE [LARGE SCALE GENOMIC DNA]</scope>
    <source>
        <strain evidence="8 9">ATCC 35022</strain>
    </source>
</reference>
<dbReference type="GO" id="GO:0001510">
    <property type="term" value="P:RNA methylation"/>
    <property type="evidence" value="ECO:0007669"/>
    <property type="project" value="InterPro"/>
</dbReference>
<dbReference type="Pfam" id="PF01189">
    <property type="entry name" value="Methyltr_RsmB-F"/>
    <property type="match status" value="1"/>
</dbReference>
<protein>
    <submittedName>
        <fullName evidence="8">16S rRNA (Cytosine967-C5)-methyltransferase</fullName>
    </submittedName>
</protein>
<feature type="binding site" evidence="6">
    <location>
        <begin position="256"/>
        <end position="262"/>
    </location>
    <ligand>
        <name>S-adenosyl-L-methionine</name>
        <dbReference type="ChEBI" id="CHEBI:59789"/>
    </ligand>
</feature>
<dbReference type="InterPro" id="IPR035926">
    <property type="entry name" value="NusB-like_sf"/>
</dbReference>
<sequence>MAQPQKPKSATGLASRQAATGLLIAVLDTRQALDGLIDPSDGGTAFNRLGDRDRRLARAIVSTTLRRFGEIEAALDRMLDRRPRKAGALIRILQIAAAQILFMDVADHAAVSTAMDQVTADPDGRHFKGLANAVLRRMAREKDTVLVGADAPRLDTPDWLWTRWIKSYGEETTRAIAAAHLVEPSLDLTVKEDAAGWAEKLGGIVLPSGTVRLVPTGRVADLPGYAEGAWWVQDAAAALPARLLGDVAGKRVADLCAAPGGKTATLAHAGASVTAVDISAPRLERLSANLKRLGLSADVVAADLLAWQPSEPFDAILLDAPCTATGTIRRHPDTAWLKQSADVKSIAVRQAGMIDRAVSWLKPGGTLVYCTCSLEPQEGEGQAAAAIARHGLTPSPIAADEIGGIAGVVTEAGYLRTLPCHLPDPNPRLAGLDGFFIGRLIKP</sequence>
<feature type="binding site" evidence="6">
    <location>
        <position position="303"/>
    </location>
    <ligand>
        <name>S-adenosyl-L-methionine</name>
        <dbReference type="ChEBI" id="CHEBI:59789"/>
    </ligand>
</feature>
<organism evidence="8 9">
    <name type="scientific">Bauldia litoralis</name>
    <dbReference type="NCBI Taxonomy" id="665467"/>
    <lineage>
        <taxon>Bacteria</taxon>
        <taxon>Pseudomonadati</taxon>
        <taxon>Pseudomonadota</taxon>
        <taxon>Alphaproteobacteria</taxon>
        <taxon>Hyphomicrobiales</taxon>
        <taxon>Kaistiaceae</taxon>
        <taxon>Bauldia</taxon>
    </lineage>
</organism>
<dbReference type="PANTHER" id="PTHR22807:SF61">
    <property type="entry name" value="NOL1_NOP2_SUN FAMILY PROTEIN _ ANTITERMINATION NUSB DOMAIN-CONTAINING PROTEIN"/>
    <property type="match status" value="1"/>
</dbReference>
<dbReference type="InterPro" id="IPR018314">
    <property type="entry name" value="RsmB/NOL1/NOP2-like_CS"/>
</dbReference>
<dbReference type="SUPFAM" id="SSF48013">
    <property type="entry name" value="NusB-like"/>
    <property type="match status" value="1"/>
</dbReference>
<evidence type="ECO:0000256" key="4">
    <source>
        <dbReference type="ARBA" id="ARBA00022691"/>
    </source>
</evidence>
<keyword evidence="4 6" id="KW-0949">S-adenosyl-L-methionine</keyword>
<dbReference type="PROSITE" id="PS51686">
    <property type="entry name" value="SAM_MT_RSMB_NOP"/>
    <property type="match status" value="1"/>
</dbReference>
<feature type="active site" description="Nucleophile" evidence="6">
    <location>
        <position position="372"/>
    </location>
</feature>